<protein>
    <submittedName>
        <fullName evidence="1">Uncharacterized protein</fullName>
    </submittedName>
</protein>
<gene>
    <name evidence="1" type="ORF">TNIN_370871</name>
</gene>
<organism evidence="1 2">
    <name type="scientific">Trichonephila inaurata madagascariensis</name>
    <dbReference type="NCBI Taxonomy" id="2747483"/>
    <lineage>
        <taxon>Eukaryota</taxon>
        <taxon>Metazoa</taxon>
        <taxon>Ecdysozoa</taxon>
        <taxon>Arthropoda</taxon>
        <taxon>Chelicerata</taxon>
        <taxon>Arachnida</taxon>
        <taxon>Araneae</taxon>
        <taxon>Araneomorphae</taxon>
        <taxon>Entelegynae</taxon>
        <taxon>Araneoidea</taxon>
        <taxon>Nephilidae</taxon>
        <taxon>Trichonephila</taxon>
        <taxon>Trichonephila inaurata</taxon>
    </lineage>
</organism>
<proteinExistence type="predicted"/>
<accession>A0A8X6IQZ7</accession>
<dbReference type="AlphaFoldDB" id="A0A8X6IQZ7"/>
<dbReference type="EMBL" id="BMAV01026842">
    <property type="protein sequence ID" value="GFS53882.1"/>
    <property type="molecule type" value="Genomic_DNA"/>
</dbReference>
<dbReference type="Proteomes" id="UP000886998">
    <property type="component" value="Unassembled WGS sequence"/>
</dbReference>
<evidence type="ECO:0000313" key="1">
    <source>
        <dbReference type="EMBL" id="GFS53882.1"/>
    </source>
</evidence>
<reference evidence="1" key="1">
    <citation type="submission" date="2020-08" db="EMBL/GenBank/DDBJ databases">
        <title>Multicomponent nature underlies the extraordinary mechanical properties of spider dragline silk.</title>
        <authorList>
            <person name="Kono N."/>
            <person name="Nakamura H."/>
            <person name="Mori M."/>
            <person name="Yoshida Y."/>
            <person name="Ohtoshi R."/>
            <person name="Malay A.D."/>
            <person name="Moran D.A.P."/>
            <person name="Tomita M."/>
            <person name="Numata K."/>
            <person name="Arakawa K."/>
        </authorList>
    </citation>
    <scope>NUCLEOTIDE SEQUENCE</scope>
</reference>
<sequence length="90" mass="10311">MGISNLICLEDVKISMGTKPDTSSKTRTRISRVVLLMMLLRISPPPSFQICIQPESAIRLHLLSFVKSIRPYCSSTLFIGFWLHRQHRVL</sequence>
<comment type="caution">
    <text evidence="1">The sequence shown here is derived from an EMBL/GenBank/DDBJ whole genome shotgun (WGS) entry which is preliminary data.</text>
</comment>
<keyword evidence="2" id="KW-1185">Reference proteome</keyword>
<evidence type="ECO:0000313" key="2">
    <source>
        <dbReference type="Proteomes" id="UP000886998"/>
    </source>
</evidence>
<name>A0A8X6IQZ7_9ARAC</name>